<comment type="caution">
    <text evidence="2">The sequence shown here is derived from an EMBL/GenBank/DDBJ whole genome shotgun (WGS) entry which is preliminary data.</text>
</comment>
<gene>
    <name evidence="2" type="ORF">DPMN_084085</name>
</gene>
<name>A0A9D4BJ22_DREPO</name>
<dbReference type="EMBL" id="JAIWYP010000016">
    <property type="protein sequence ID" value="KAH3696609.1"/>
    <property type="molecule type" value="Genomic_DNA"/>
</dbReference>
<proteinExistence type="predicted"/>
<organism evidence="2 3">
    <name type="scientific">Dreissena polymorpha</name>
    <name type="common">Zebra mussel</name>
    <name type="synonym">Mytilus polymorpha</name>
    <dbReference type="NCBI Taxonomy" id="45954"/>
    <lineage>
        <taxon>Eukaryota</taxon>
        <taxon>Metazoa</taxon>
        <taxon>Spiralia</taxon>
        <taxon>Lophotrochozoa</taxon>
        <taxon>Mollusca</taxon>
        <taxon>Bivalvia</taxon>
        <taxon>Autobranchia</taxon>
        <taxon>Heteroconchia</taxon>
        <taxon>Euheterodonta</taxon>
        <taxon>Imparidentia</taxon>
        <taxon>Neoheterodontei</taxon>
        <taxon>Myida</taxon>
        <taxon>Dreissenoidea</taxon>
        <taxon>Dreissenidae</taxon>
        <taxon>Dreissena</taxon>
    </lineage>
</organism>
<feature type="compositionally biased region" description="Basic and acidic residues" evidence="1">
    <location>
        <begin position="1"/>
        <end position="22"/>
    </location>
</feature>
<reference evidence="2" key="1">
    <citation type="journal article" date="2019" name="bioRxiv">
        <title>The Genome of the Zebra Mussel, Dreissena polymorpha: A Resource for Invasive Species Research.</title>
        <authorList>
            <person name="McCartney M.A."/>
            <person name="Auch B."/>
            <person name="Kono T."/>
            <person name="Mallez S."/>
            <person name="Zhang Y."/>
            <person name="Obille A."/>
            <person name="Becker A."/>
            <person name="Abrahante J.E."/>
            <person name="Garbe J."/>
            <person name="Badalamenti J.P."/>
            <person name="Herman A."/>
            <person name="Mangelson H."/>
            <person name="Liachko I."/>
            <person name="Sullivan S."/>
            <person name="Sone E.D."/>
            <person name="Koren S."/>
            <person name="Silverstein K.A.T."/>
            <person name="Beckman K.B."/>
            <person name="Gohl D.M."/>
        </authorList>
    </citation>
    <scope>NUCLEOTIDE SEQUENCE</scope>
    <source>
        <strain evidence="2">Duluth1</strain>
        <tissue evidence="2">Whole animal</tissue>
    </source>
</reference>
<evidence type="ECO:0000313" key="3">
    <source>
        <dbReference type="Proteomes" id="UP000828390"/>
    </source>
</evidence>
<keyword evidence="3" id="KW-1185">Reference proteome</keyword>
<reference evidence="2" key="2">
    <citation type="submission" date="2020-11" db="EMBL/GenBank/DDBJ databases">
        <authorList>
            <person name="McCartney M.A."/>
            <person name="Auch B."/>
            <person name="Kono T."/>
            <person name="Mallez S."/>
            <person name="Becker A."/>
            <person name="Gohl D.M."/>
            <person name="Silverstein K.A.T."/>
            <person name="Koren S."/>
            <person name="Bechman K.B."/>
            <person name="Herman A."/>
            <person name="Abrahante J.E."/>
            <person name="Garbe J."/>
        </authorList>
    </citation>
    <scope>NUCLEOTIDE SEQUENCE</scope>
    <source>
        <strain evidence="2">Duluth1</strain>
        <tissue evidence="2">Whole animal</tissue>
    </source>
</reference>
<accession>A0A9D4BJ22</accession>
<evidence type="ECO:0000313" key="2">
    <source>
        <dbReference type="EMBL" id="KAH3696609.1"/>
    </source>
</evidence>
<feature type="region of interest" description="Disordered" evidence="1">
    <location>
        <begin position="1"/>
        <end position="23"/>
    </location>
</feature>
<evidence type="ECO:0000256" key="1">
    <source>
        <dbReference type="SAM" id="MobiDB-lite"/>
    </source>
</evidence>
<protein>
    <submittedName>
        <fullName evidence="2">Uncharacterized protein</fullName>
    </submittedName>
</protein>
<dbReference type="AlphaFoldDB" id="A0A9D4BJ22"/>
<dbReference type="Proteomes" id="UP000828390">
    <property type="component" value="Unassembled WGS sequence"/>
</dbReference>
<sequence length="63" mass="6938">MGQDTKVPDGRPAGRKDGRTDNAKTISLRQWRVITKARLMVNAFTALQGPDVGKLYCASVYVD</sequence>